<dbReference type="EMBL" id="OY726397">
    <property type="protein sequence ID" value="CAJ1506869.1"/>
    <property type="molecule type" value="Genomic_DNA"/>
</dbReference>
<protein>
    <submittedName>
        <fullName evidence="2">Contact-dependent growth inhibition system immunity protein</fullName>
    </submittedName>
</protein>
<dbReference type="InterPro" id="IPR041129">
    <property type="entry name" value="CdiI_2"/>
</dbReference>
<proteinExistence type="predicted"/>
<evidence type="ECO:0000313" key="3">
    <source>
        <dbReference type="Proteomes" id="UP001190465"/>
    </source>
</evidence>
<organism evidence="2 3">
    <name type="scientific">[Mycobacterium] burgundiense</name>
    <dbReference type="NCBI Taxonomy" id="3064286"/>
    <lineage>
        <taxon>Bacteria</taxon>
        <taxon>Bacillati</taxon>
        <taxon>Actinomycetota</taxon>
        <taxon>Actinomycetes</taxon>
        <taxon>Mycobacteriales</taxon>
        <taxon>Mycobacteriaceae</taxon>
        <taxon>Mycolicibacterium</taxon>
    </lineage>
</organism>
<dbReference type="Pfam" id="PF18593">
    <property type="entry name" value="CdiI_2"/>
    <property type="match status" value="1"/>
</dbReference>
<gene>
    <name evidence="2" type="ORF">MU0053_003320</name>
</gene>
<name>A0ABM9LYG7_9MYCO</name>
<dbReference type="RefSeq" id="WP_308478714.1">
    <property type="nucleotide sequence ID" value="NZ_OY726397.1"/>
</dbReference>
<reference evidence="2 3" key="1">
    <citation type="submission" date="2023-08" db="EMBL/GenBank/DDBJ databases">
        <authorList>
            <person name="Folkvardsen B D."/>
            <person name="Norman A."/>
        </authorList>
    </citation>
    <scope>NUCLEOTIDE SEQUENCE [LARGE SCALE GENOMIC DNA]</scope>
    <source>
        <strain evidence="2 3">Mu0053</strain>
    </source>
</reference>
<accession>A0ABM9LYG7</accession>
<keyword evidence="3" id="KW-1185">Reference proteome</keyword>
<dbReference type="Proteomes" id="UP001190465">
    <property type="component" value="Chromosome"/>
</dbReference>
<feature type="domain" description="CdiI immunity protein" evidence="1">
    <location>
        <begin position="20"/>
        <end position="107"/>
    </location>
</feature>
<sequence>MDRVDGIPHKMSDLPVPYDLEQFFGAYFHQDWPLEADDWHGIVALYSASSTRTPEHLRTLAAHVDELRASRLDESELHAVMMKMGGFYDPRPESTYKDWLGTVAEQLRLHAAAIESGDKPPPP</sequence>
<evidence type="ECO:0000259" key="1">
    <source>
        <dbReference type="Pfam" id="PF18593"/>
    </source>
</evidence>
<evidence type="ECO:0000313" key="2">
    <source>
        <dbReference type="EMBL" id="CAJ1506869.1"/>
    </source>
</evidence>